<dbReference type="Gene3D" id="2.30.110.10">
    <property type="entry name" value="Electron Transport, Fmn-binding Protein, Chain A"/>
    <property type="match status" value="1"/>
</dbReference>
<organism evidence="1 2">
    <name type="scientific">Natronobacterium haloterrestre</name>
    <name type="common">Halobiforma haloterrestris</name>
    <dbReference type="NCBI Taxonomy" id="148448"/>
    <lineage>
        <taxon>Archaea</taxon>
        <taxon>Methanobacteriati</taxon>
        <taxon>Methanobacteriota</taxon>
        <taxon>Stenosarchaea group</taxon>
        <taxon>Halobacteria</taxon>
        <taxon>Halobacteriales</taxon>
        <taxon>Natrialbaceae</taxon>
        <taxon>Natronobacterium</taxon>
    </lineage>
</organism>
<dbReference type="Pfam" id="PF12900">
    <property type="entry name" value="Pyridox_ox_2"/>
    <property type="match status" value="1"/>
</dbReference>
<evidence type="ECO:0000313" key="2">
    <source>
        <dbReference type="Proteomes" id="UP000199161"/>
    </source>
</evidence>
<dbReference type="EMBL" id="FOKW01000009">
    <property type="protein sequence ID" value="SFC49769.1"/>
    <property type="molecule type" value="Genomic_DNA"/>
</dbReference>
<gene>
    <name evidence="1" type="ORF">SAMN05444422_10992</name>
</gene>
<dbReference type="RefSeq" id="WP_089789164.1">
    <property type="nucleotide sequence ID" value="NZ_FOKW01000009.1"/>
</dbReference>
<sequence length="148" mass="17076">MDDVEYVYTTGVPENELEELLDEQGHGTLALADGNDAYAVPLNYHYDGSRFVIRMSDEPGSTKVEYAETTDTATFVVYEFDEETTSSWSVMIRGRIDRLPQEEQNEYTDTRLNELFPPFRLFDEAVPEVEMVLYELEPIEITGRRTID</sequence>
<dbReference type="InterPro" id="IPR012349">
    <property type="entry name" value="Split_barrel_FMN-bd"/>
</dbReference>
<protein>
    <recommendedName>
        <fullName evidence="3">Pyridoxamine 5'-phosphate oxidase</fullName>
    </recommendedName>
</protein>
<evidence type="ECO:0008006" key="3">
    <source>
        <dbReference type="Google" id="ProtNLM"/>
    </source>
</evidence>
<name>A0A1I1JMC9_NATHA</name>
<dbReference type="Proteomes" id="UP000199161">
    <property type="component" value="Unassembled WGS sequence"/>
</dbReference>
<dbReference type="OrthoDB" id="288110at2157"/>
<dbReference type="SUPFAM" id="SSF50475">
    <property type="entry name" value="FMN-binding split barrel"/>
    <property type="match status" value="1"/>
</dbReference>
<evidence type="ECO:0000313" key="1">
    <source>
        <dbReference type="EMBL" id="SFC49769.1"/>
    </source>
</evidence>
<dbReference type="AlphaFoldDB" id="A0A1I1JMC9"/>
<dbReference type="InterPro" id="IPR024747">
    <property type="entry name" value="Pyridox_Oxase-rel"/>
</dbReference>
<keyword evidence="2" id="KW-1185">Reference proteome</keyword>
<reference evidence="2" key="1">
    <citation type="submission" date="2016-10" db="EMBL/GenBank/DDBJ databases">
        <authorList>
            <person name="Varghese N."/>
            <person name="Submissions S."/>
        </authorList>
    </citation>
    <scope>NUCLEOTIDE SEQUENCE [LARGE SCALE GENOMIC DNA]</scope>
    <source>
        <strain evidence="2">DSM 13078</strain>
    </source>
</reference>
<accession>A0A1I1JMC9</accession>
<proteinExistence type="predicted"/>